<evidence type="ECO:0000259" key="8">
    <source>
        <dbReference type="Pfam" id="PF00884"/>
    </source>
</evidence>
<feature type="domain" description="Sulfatase N-terminal" evidence="8">
    <location>
        <begin position="232"/>
        <end position="521"/>
    </location>
</feature>
<feature type="transmembrane region" description="Helical" evidence="7">
    <location>
        <begin position="141"/>
        <end position="163"/>
    </location>
</feature>
<keyword evidence="3 9" id="KW-0808">Transferase</keyword>
<feature type="transmembrane region" description="Helical" evidence="7">
    <location>
        <begin position="38"/>
        <end position="55"/>
    </location>
</feature>
<sequence length="557" mass="64165">MKKQYLLLFLAILIICSPNLLIIYTGIDSVTGTLTKKIVFLLLSTSIVLVPLYWIKPKIYIGFLTFIIPFVFFELYHISTFEAISSEEAILSIYLTNYHEASELLSSNLPLLLIALITLSLYIYIIIKLKPSFVLSKKSKNIILLSFITILSILFIRNSLLAYKMNDNWEERVRACKYSFNVLFRKTFPTGFFMKASNVIKGIKSKEEYQKDIENFSFSAKKIDSINQQEIYVLVIGETARKHNFGVYNYKRNTTPNLDTIKNLAVFKNVKTSANVTSLSIPFMLTRATPDNINIKLNEPCLVAPFKEAGFKTYWLSNQTYSVGSIFGFYADQADVYKNVSTTMDSATLDGTLLPILDKVITDNSASKKLIIFHTIGSHFRYNYRYPEKYNVFTPTLEKGLSIEGATNISKKTEIINSYDNSIRYTDYFLHQVINQLKKSQAVSFMYYISDHGENLFDDGSNKIVHGYNIPSKYELEIPLIIWFSDLYKNTFPNKFAIANQNIYQKISSVNTFHTLLDLSNIYYPSQNLSKSFSNRNFDTLQKRRFYAINKKVLDLE</sequence>
<evidence type="ECO:0000256" key="7">
    <source>
        <dbReference type="SAM" id="Phobius"/>
    </source>
</evidence>
<dbReference type="InterPro" id="IPR058130">
    <property type="entry name" value="PEA_transf_C"/>
</dbReference>
<evidence type="ECO:0000256" key="3">
    <source>
        <dbReference type="ARBA" id="ARBA00022679"/>
    </source>
</evidence>
<feature type="transmembrane region" description="Helical" evidence="7">
    <location>
        <begin position="7"/>
        <end position="26"/>
    </location>
</feature>
<feature type="transmembrane region" description="Helical" evidence="7">
    <location>
        <begin position="60"/>
        <end position="78"/>
    </location>
</feature>
<dbReference type="Proteomes" id="UP001497602">
    <property type="component" value="Unassembled WGS sequence"/>
</dbReference>
<dbReference type="GO" id="GO:0016740">
    <property type="term" value="F:transferase activity"/>
    <property type="evidence" value="ECO:0007669"/>
    <property type="project" value="UniProtKB-KW"/>
</dbReference>
<dbReference type="Gene3D" id="3.40.720.10">
    <property type="entry name" value="Alkaline Phosphatase, subunit A"/>
    <property type="match status" value="1"/>
</dbReference>
<evidence type="ECO:0000313" key="9">
    <source>
        <dbReference type="EMBL" id="CAL2107337.1"/>
    </source>
</evidence>
<name>A0ABM9PNR2_9FLAO</name>
<keyword evidence="2" id="KW-1003">Cell membrane</keyword>
<dbReference type="PANTHER" id="PTHR30443:SF0">
    <property type="entry name" value="PHOSPHOETHANOLAMINE TRANSFERASE EPTA"/>
    <property type="match status" value="1"/>
</dbReference>
<dbReference type="InterPro" id="IPR000917">
    <property type="entry name" value="Sulfatase_N"/>
</dbReference>
<comment type="subcellular location">
    <subcellularLocation>
        <location evidence="1">Cell membrane</location>
        <topology evidence="1">Multi-pass membrane protein</topology>
    </subcellularLocation>
</comment>
<dbReference type="CDD" id="cd16017">
    <property type="entry name" value="LptA"/>
    <property type="match status" value="1"/>
</dbReference>
<reference evidence="9 10" key="1">
    <citation type="submission" date="2024-05" db="EMBL/GenBank/DDBJ databases">
        <authorList>
            <person name="Duchaud E."/>
        </authorList>
    </citation>
    <scope>NUCLEOTIDE SEQUENCE [LARGE SCALE GENOMIC DNA]</scope>
    <source>
        <strain evidence="9">Ena-SAMPLE-TAB-13-05-2024-13:56:06:370-140305</strain>
    </source>
</reference>
<accession>A0ABM9PNR2</accession>
<dbReference type="EMBL" id="CAXJRC010000033">
    <property type="protein sequence ID" value="CAL2107337.1"/>
    <property type="molecule type" value="Genomic_DNA"/>
</dbReference>
<feature type="transmembrane region" description="Helical" evidence="7">
    <location>
        <begin position="109"/>
        <end position="129"/>
    </location>
</feature>
<dbReference type="PANTHER" id="PTHR30443">
    <property type="entry name" value="INNER MEMBRANE PROTEIN"/>
    <property type="match status" value="1"/>
</dbReference>
<evidence type="ECO:0000256" key="1">
    <source>
        <dbReference type="ARBA" id="ARBA00004651"/>
    </source>
</evidence>
<keyword evidence="6 7" id="KW-0472">Membrane</keyword>
<dbReference type="RefSeq" id="WP_348738977.1">
    <property type="nucleotide sequence ID" value="NZ_CAXJRC010000033.1"/>
</dbReference>
<proteinExistence type="predicted"/>
<protein>
    <submittedName>
        <fullName evidence="9">Heptose-I-phosphate ethanolaminephosphotransferase</fullName>
        <ecNumber evidence="9">2.7.8.-</ecNumber>
    </submittedName>
</protein>
<dbReference type="SUPFAM" id="SSF53649">
    <property type="entry name" value="Alkaline phosphatase-like"/>
    <property type="match status" value="1"/>
</dbReference>
<evidence type="ECO:0000256" key="5">
    <source>
        <dbReference type="ARBA" id="ARBA00022989"/>
    </source>
</evidence>
<comment type="caution">
    <text evidence="9">The sequence shown here is derived from an EMBL/GenBank/DDBJ whole genome shotgun (WGS) entry which is preliminary data.</text>
</comment>
<keyword evidence="5 7" id="KW-1133">Transmembrane helix</keyword>
<keyword evidence="10" id="KW-1185">Reference proteome</keyword>
<evidence type="ECO:0000256" key="4">
    <source>
        <dbReference type="ARBA" id="ARBA00022692"/>
    </source>
</evidence>
<evidence type="ECO:0000256" key="6">
    <source>
        <dbReference type="ARBA" id="ARBA00023136"/>
    </source>
</evidence>
<dbReference type="InterPro" id="IPR040423">
    <property type="entry name" value="PEA_transferase"/>
</dbReference>
<keyword evidence="4 7" id="KW-0812">Transmembrane</keyword>
<evidence type="ECO:0000313" key="10">
    <source>
        <dbReference type="Proteomes" id="UP001497602"/>
    </source>
</evidence>
<dbReference type="EC" id="2.7.8.-" evidence="9"/>
<dbReference type="Pfam" id="PF00884">
    <property type="entry name" value="Sulfatase"/>
    <property type="match status" value="1"/>
</dbReference>
<evidence type="ECO:0000256" key="2">
    <source>
        <dbReference type="ARBA" id="ARBA00022475"/>
    </source>
</evidence>
<organism evidence="9 10">
    <name type="scientific">Tenacibaculum vairaonense</name>
    <dbReference type="NCBI Taxonomy" id="3137860"/>
    <lineage>
        <taxon>Bacteria</taxon>
        <taxon>Pseudomonadati</taxon>
        <taxon>Bacteroidota</taxon>
        <taxon>Flavobacteriia</taxon>
        <taxon>Flavobacteriales</taxon>
        <taxon>Flavobacteriaceae</taxon>
        <taxon>Tenacibaculum</taxon>
    </lineage>
</organism>
<dbReference type="InterPro" id="IPR017850">
    <property type="entry name" value="Alkaline_phosphatase_core_sf"/>
</dbReference>
<gene>
    <name evidence="9" type="ORF">T190115A13A_30183</name>
</gene>